<dbReference type="RefSeq" id="WP_007573385.1">
    <property type="nucleotide sequence ID" value="NZ_AGUD01000108.1"/>
</dbReference>
<evidence type="ECO:0000259" key="18">
    <source>
        <dbReference type="PROSITE" id="PS51918"/>
    </source>
</evidence>
<dbReference type="SUPFAM" id="SSF102114">
    <property type="entry name" value="Radical SAM enzymes"/>
    <property type="match status" value="2"/>
</dbReference>
<dbReference type="Pfam" id="PF04055">
    <property type="entry name" value="Radical_SAM"/>
    <property type="match status" value="2"/>
</dbReference>
<evidence type="ECO:0000256" key="3">
    <source>
        <dbReference type="ARBA" id="ARBA00004712"/>
    </source>
</evidence>
<dbReference type="HAMAP" id="MF_01611">
    <property type="entry name" value="FO_synth_sub1"/>
    <property type="match status" value="1"/>
</dbReference>
<dbReference type="PANTHER" id="PTHR43076:SF1">
    <property type="entry name" value="LIPOYL SYNTHASE 2"/>
    <property type="match status" value="1"/>
</dbReference>
<protein>
    <recommendedName>
        <fullName evidence="8">FO synthase</fullName>
        <ecNumber evidence="7">2.5.1.147</ecNumber>
        <ecNumber evidence="6">4.3.1.32</ecNumber>
    </recommendedName>
</protein>
<evidence type="ECO:0000256" key="7">
    <source>
        <dbReference type="ARBA" id="ARBA00012289"/>
    </source>
</evidence>
<dbReference type="InterPro" id="IPR006638">
    <property type="entry name" value="Elp3/MiaA/NifB-like_rSAM"/>
</dbReference>
<keyword evidence="11" id="KW-0949">S-adenosyl-L-methionine</keyword>
<evidence type="ECO:0000256" key="14">
    <source>
        <dbReference type="ARBA" id="ARBA00023014"/>
    </source>
</evidence>
<dbReference type="SMART" id="SM00729">
    <property type="entry name" value="Elp3"/>
    <property type="match status" value="1"/>
</dbReference>
<reference evidence="19 20" key="1">
    <citation type="journal article" date="2013" name="Biodegradation">
        <title>Quantitative proteomic analysis of ibuprofen-degrading Patulibacter sp. strain I11.</title>
        <authorList>
            <person name="Almeida B."/>
            <person name="Kjeldal H."/>
            <person name="Lolas I."/>
            <person name="Knudsen A.D."/>
            <person name="Carvalho G."/>
            <person name="Nielsen K.L."/>
            <person name="Barreto Crespo M.T."/>
            <person name="Stensballe A."/>
            <person name="Nielsen J.L."/>
        </authorList>
    </citation>
    <scope>NUCLEOTIDE SEQUENCE [LARGE SCALE GENOMIC DNA]</scope>
    <source>
        <strain evidence="19 20">I11</strain>
    </source>
</reference>
<evidence type="ECO:0000256" key="1">
    <source>
        <dbReference type="ARBA" id="ARBA00001966"/>
    </source>
</evidence>
<comment type="cofactor">
    <cofactor evidence="1">
        <name>[4Fe-4S] cluster</name>
        <dbReference type="ChEBI" id="CHEBI:49883"/>
    </cofactor>
</comment>
<dbReference type="EMBL" id="AGUD01000108">
    <property type="protein sequence ID" value="EHN11375.1"/>
    <property type="molecule type" value="Genomic_DNA"/>
</dbReference>
<organism evidence="19 20">
    <name type="scientific">Patulibacter medicamentivorans</name>
    <dbReference type="NCBI Taxonomy" id="1097667"/>
    <lineage>
        <taxon>Bacteria</taxon>
        <taxon>Bacillati</taxon>
        <taxon>Actinomycetota</taxon>
        <taxon>Thermoleophilia</taxon>
        <taxon>Solirubrobacterales</taxon>
        <taxon>Patulibacteraceae</taxon>
        <taxon>Patulibacter</taxon>
    </lineage>
</organism>
<keyword evidence="12" id="KW-0479">Metal-binding</keyword>
<evidence type="ECO:0000256" key="12">
    <source>
        <dbReference type="ARBA" id="ARBA00022723"/>
    </source>
</evidence>
<dbReference type="NCBIfam" id="TIGR03551">
    <property type="entry name" value="F420_cofH"/>
    <property type="match status" value="1"/>
</dbReference>
<evidence type="ECO:0000256" key="17">
    <source>
        <dbReference type="ARBA" id="ARBA00048974"/>
    </source>
</evidence>
<dbReference type="InterPro" id="IPR019940">
    <property type="entry name" value="CofH_family"/>
</dbReference>
<evidence type="ECO:0000256" key="5">
    <source>
        <dbReference type="ARBA" id="ARBA00010826"/>
    </source>
</evidence>
<sequence>MSRRVTFSRNHTLSLSRTCSSVCKYCAFATRKFHLHDRSEVEAILDEAVKRRAKELLILTGEEPDSHPEVMAQLNAWGFEDFVAYVVWAGERALERGLLPHTNLGAVSKDDLARLRHVTASQGVMLESISERLMDTVHAGSPSKHPARRLATIEAAGELRIPFTSGILVGIGETPEERIQSLEALAEVHARHGHLQEVILQNFVPHERYYGRDVGAIADQAARDYWRTGIAQDGGGWEGSPHLDLPDWACPVTVEDMEVLVRATRELMPDVGIQIPPNLADWWPRLVAAGATDLGGLSANGDHISPEHPFPSPNQVRDQLKPQGVALSERLCVYGKYIDEQWIDRAVLDTITVKYWTFIPRGTSGRGEAPFVIDRDLVAPAVAKARDGVALSEQELTALFVEQDPVAVEEIRSAADELRGELAGDTVTFVVNRNINISNVCTVGCAFCGFGQSKRSPDAYDIDEAEFARRVAEAVDYGASELCIQSGIHPDWTLEDYLTWLRRAKAAGRSHGVDLHLHAYSPMEIDHMATISGLPLSELFAQLRDAGLGSTPGTAAEVLDDGVRQRISPNKLPAQRWVEVIEAAHRAGVRSTSTVMFGHIEEPWELARHMRVVRGVQERTGGITEFVPLSFIPFQTRLGRTHGVQEISAEDNLRHTAVFRLALGRTVPNLQASWVKMGLDAATESLRWGVNDLGGTLMEENISRLAGSHHGVRLDPPELIAAAHAAGRPAAERSTLYTILREHPLPLREAA</sequence>
<keyword evidence="9" id="KW-0004">4Fe-4S</keyword>
<evidence type="ECO:0000313" key="20">
    <source>
        <dbReference type="Proteomes" id="UP000005143"/>
    </source>
</evidence>
<dbReference type="SFLD" id="SFLDG01388">
    <property type="entry name" value="7_8-didemethyl-8-hydroxy-5-dea"/>
    <property type="match status" value="2"/>
</dbReference>
<keyword evidence="15" id="KW-0456">Lyase</keyword>
<feature type="domain" description="Radical SAM core" evidence="18">
    <location>
        <begin position="5"/>
        <end position="236"/>
    </location>
</feature>
<dbReference type="GO" id="GO:0044689">
    <property type="term" value="F:7,8-didemethyl-8-hydroxy-5-deazariboflavin synthase activity"/>
    <property type="evidence" value="ECO:0007669"/>
    <property type="project" value="UniProtKB-EC"/>
</dbReference>
<dbReference type="Pfam" id="PF19288">
    <property type="entry name" value="CofH_C"/>
    <property type="match status" value="1"/>
</dbReference>
<dbReference type="InterPro" id="IPR020050">
    <property type="entry name" value="FO_synthase_su2"/>
</dbReference>
<dbReference type="OrthoDB" id="9802027at2"/>
<dbReference type="CDD" id="cd01335">
    <property type="entry name" value="Radical_SAM"/>
    <property type="match status" value="2"/>
</dbReference>
<dbReference type="Proteomes" id="UP000005143">
    <property type="component" value="Unassembled WGS sequence"/>
</dbReference>
<dbReference type="NCBIfam" id="TIGR00423">
    <property type="entry name" value="CofH family radical SAM protein"/>
    <property type="match status" value="1"/>
</dbReference>
<dbReference type="PANTHER" id="PTHR43076">
    <property type="entry name" value="FO SYNTHASE (COFH)"/>
    <property type="match status" value="1"/>
</dbReference>
<dbReference type="UniPathway" id="UPA00072"/>
<comment type="similarity">
    <text evidence="5">In the N-terminal section; belongs to the radical SAM superfamily. CofG family.</text>
</comment>
<dbReference type="Gene3D" id="3.20.20.70">
    <property type="entry name" value="Aldolase class I"/>
    <property type="match status" value="2"/>
</dbReference>
<dbReference type="InterPro" id="IPR013785">
    <property type="entry name" value="Aldolase_TIM"/>
</dbReference>
<feature type="domain" description="Radical SAM core" evidence="18">
    <location>
        <begin position="427"/>
        <end position="665"/>
    </location>
</feature>
<comment type="pathway">
    <text evidence="3">Cofactor biosynthesis; coenzyme F0 biosynthesis.</text>
</comment>
<proteinExistence type="inferred from homology"/>
<name>H0E4K4_9ACTN</name>
<keyword evidence="10" id="KW-0808">Transferase</keyword>
<evidence type="ECO:0000256" key="15">
    <source>
        <dbReference type="ARBA" id="ARBA00023239"/>
    </source>
</evidence>
<dbReference type="InterPro" id="IPR007197">
    <property type="entry name" value="rSAM"/>
</dbReference>
<dbReference type="InterPro" id="IPR034405">
    <property type="entry name" value="F420"/>
</dbReference>
<dbReference type="SFLD" id="SFLDS00029">
    <property type="entry name" value="Radical_SAM"/>
    <property type="match status" value="2"/>
</dbReference>
<evidence type="ECO:0000256" key="2">
    <source>
        <dbReference type="ARBA" id="ARBA00003692"/>
    </source>
</evidence>
<dbReference type="EC" id="4.3.1.32" evidence="6"/>
<gene>
    <name evidence="19" type="ORF">PAI11_17350</name>
</gene>
<keyword evidence="14" id="KW-0411">Iron-sulfur</keyword>
<evidence type="ECO:0000256" key="4">
    <source>
        <dbReference type="ARBA" id="ARBA00010051"/>
    </source>
</evidence>
<dbReference type="HAMAP" id="MF_01612">
    <property type="entry name" value="FO_synth_sub2"/>
    <property type="match status" value="1"/>
</dbReference>
<dbReference type="GO" id="GO:0141093">
    <property type="term" value="F:5-amino-6-(D-ribitylamino)uracil--L-tyrosine 4-hydroxyphenyl transferase activity"/>
    <property type="evidence" value="ECO:0007669"/>
    <property type="project" value="UniProtKB-EC"/>
</dbReference>
<accession>H0E4K4</accession>
<dbReference type="NCBIfam" id="NF004884">
    <property type="entry name" value="PRK06245.1"/>
    <property type="match status" value="1"/>
</dbReference>
<dbReference type="SFLD" id="SFLDG01064">
    <property type="entry name" value="F420__menaquinone_cofactor_bio"/>
    <property type="match status" value="2"/>
</dbReference>
<keyword evidence="20" id="KW-1185">Reference proteome</keyword>
<dbReference type="NCBIfam" id="TIGR03550">
    <property type="entry name" value="F420_cofG"/>
    <property type="match status" value="1"/>
</dbReference>
<evidence type="ECO:0000256" key="6">
    <source>
        <dbReference type="ARBA" id="ARBA00012126"/>
    </source>
</evidence>
<comment type="catalytic activity">
    <reaction evidence="17">
        <text>5-amino-5-(4-hydroxybenzyl)-6-(D-ribitylimino)-5,6-dihydrouracil + S-adenosyl-L-methionine = 7,8-didemethyl-8-hydroxy-5-deazariboflavin + 5'-deoxyadenosine + L-methionine + NH4(+) + H(+)</text>
        <dbReference type="Rhea" id="RHEA:55204"/>
        <dbReference type="ChEBI" id="CHEBI:15378"/>
        <dbReference type="ChEBI" id="CHEBI:17319"/>
        <dbReference type="ChEBI" id="CHEBI:28938"/>
        <dbReference type="ChEBI" id="CHEBI:57844"/>
        <dbReference type="ChEBI" id="CHEBI:59789"/>
        <dbReference type="ChEBI" id="CHEBI:59904"/>
        <dbReference type="ChEBI" id="CHEBI:85936"/>
        <dbReference type="EC" id="4.3.1.32"/>
    </reaction>
</comment>
<dbReference type="GO" id="GO:0046872">
    <property type="term" value="F:metal ion binding"/>
    <property type="evidence" value="ECO:0007669"/>
    <property type="project" value="UniProtKB-KW"/>
</dbReference>
<comment type="similarity">
    <text evidence="4">In the C-terminal section; belongs to the radical SAM superfamily. CofH family.</text>
</comment>
<evidence type="ECO:0000256" key="8">
    <source>
        <dbReference type="ARBA" id="ARBA00022220"/>
    </source>
</evidence>
<dbReference type="EC" id="2.5.1.147" evidence="7"/>
<evidence type="ECO:0000313" key="19">
    <source>
        <dbReference type="EMBL" id="EHN11375.1"/>
    </source>
</evidence>
<dbReference type="PROSITE" id="PS51918">
    <property type="entry name" value="RADICAL_SAM"/>
    <property type="match status" value="2"/>
</dbReference>
<comment type="catalytic activity">
    <reaction evidence="16">
        <text>5-amino-6-(D-ribitylamino)uracil + L-tyrosine + S-adenosyl-L-methionine = 5-amino-5-(4-hydroxybenzyl)-6-(D-ribitylimino)-5,6-dihydrouracil + 2-iminoacetate + 5'-deoxyadenosine + L-methionine + H(+)</text>
        <dbReference type="Rhea" id="RHEA:55200"/>
        <dbReference type="ChEBI" id="CHEBI:15378"/>
        <dbReference type="ChEBI" id="CHEBI:15934"/>
        <dbReference type="ChEBI" id="CHEBI:17319"/>
        <dbReference type="ChEBI" id="CHEBI:57844"/>
        <dbReference type="ChEBI" id="CHEBI:58315"/>
        <dbReference type="ChEBI" id="CHEBI:59789"/>
        <dbReference type="ChEBI" id="CHEBI:77846"/>
        <dbReference type="ChEBI" id="CHEBI:85936"/>
        <dbReference type="EC" id="2.5.1.147"/>
    </reaction>
</comment>
<dbReference type="InterPro" id="IPR045567">
    <property type="entry name" value="CofH/MnqC-like_C"/>
</dbReference>
<dbReference type="SFLD" id="SFLDF00294">
    <property type="entry name" value="7_8-didemethyl-8-hydroxy-5-dea"/>
    <property type="match status" value="1"/>
</dbReference>
<evidence type="ECO:0000256" key="10">
    <source>
        <dbReference type="ARBA" id="ARBA00022679"/>
    </source>
</evidence>
<evidence type="ECO:0000256" key="11">
    <source>
        <dbReference type="ARBA" id="ARBA00022691"/>
    </source>
</evidence>
<dbReference type="GO" id="GO:0051539">
    <property type="term" value="F:4 iron, 4 sulfur cluster binding"/>
    <property type="evidence" value="ECO:0007669"/>
    <property type="project" value="UniProtKB-KW"/>
</dbReference>
<comment type="caution">
    <text evidence="19">The sequence shown here is derived from an EMBL/GenBank/DDBJ whole genome shotgun (WGS) entry which is preliminary data.</text>
</comment>
<evidence type="ECO:0000256" key="16">
    <source>
        <dbReference type="ARBA" id="ARBA00048468"/>
    </source>
</evidence>
<dbReference type="AlphaFoldDB" id="H0E4K4"/>
<evidence type="ECO:0000256" key="9">
    <source>
        <dbReference type="ARBA" id="ARBA00022485"/>
    </source>
</evidence>
<keyword evidence="13" id="KW-0408">Iron</keyword>
<dbReference type="InterPro" id="IPR019939">
    <property type="entry name" value="CofG_family"/>
</dbReference>
<dbReference type="SFLD" id="SFLDG01389">
    <property type="entry name" value="menaquinone_synthsis_involved"/>
    <property type="match status" value="1"/>
</dbReference>
<evidence type="ECO:0000256" key="13">
    <source>
        <dbReference type="ARBA" id="ARBA00023004"/>
    </source>
</evidence>
<comment type="function">
    <text evidence="2">Catalyzes the radical-mediated synthesis of 7,8-didemethyl-8-hydroxy-5-deazariboflavin (FO) from 5-amino-6-(D-ribitylamino)uracil and L-tyrosine.</text>
</comment>
<dbReference type="InterPro" id="IPR058240">
    <property type="entry name" value="rSAM_sf"/>
</dbReference>